<evidence type="ECO:0000313" key="5">
    <source>
        <dbReference type="Proteomes" id="UP000624701"/>
    </source>
</evidence>
<feature type="transmembrane region" description="Helical" evidence="1">
    <location>
        <begin position="79"/>
        <end position="97"/>
    </location>
</feature>
<reference evidence="5" key="1">
    <citation type="journal article" date="2019" name="Int. J. Syst. Evol. Microbiol.">
        <title>The Global Catalogue of Microorganisms (GCM) 10K type strain sequencing project: providing services to taxonomists for standard genome sequencing and annotation.</title>
        <authorList>
            <consortium name="The Broad Institute Genomics Platform"/>
            <consortium name="The Broad Institute Genome Sequencing Center for Infectious Disease"/>
            <person name="Wu L."/>
            <person name="Ma J."/>
        </authorList>
    </citation>
    <scope>NUCLEOTIDE SEQUENCE [LARGE SCALE GENOMIC DNA]</scope>
    <source>
        <strain evidence="5">CCM 8681</strain>
    </source>
</reference>
<evidence type="ECO:0000259" key="3">
    <source>
        <dbReference type="Pfam" id="PF05569"/>
    </source>
</evidence>
<dbReference type="EMBL" id="BMDQ01000001">
    <property type="protein sequence ID" value="GGI55868.1"/>
    <property type="molecule type" value="Genomic_DNA"/>
</dbReference>
<feature type="transmembrane region" description="Helical" evidence="1">
    <location>
        <begin position="12"/>
        <end position="29"/>
    </location>
</feature>
<dbReference type="Pfam" id="PF03544">
    <property type="entry name" value="TonB_C"/>
    <property type="match status" value="1"/>
</dbReference>
<accession>A0ABQ2BY72</accession>
<dbReference type="SUPFAM" id="SSF74653">
    <property type="entry name" value="TolA/TonB C-terminal domain"/>
    <property type="match status" value="1"/>
</dbReference>
<dbReference type="InterPro" id="IPR052173">
    <property type="entry name" value="Beta-lactam_resp_regulator"/>
</dbReference>
<protein>
    <recommendedName>
        <fullName evidence="6">BlaR1 peptidase M56</fullName>
    </recommendedName>
</protein>
<comment type="caution">
    <text evidence="4">The sequence shown here is derived from an EMBL/GenBank/DDBJ whole genome shotgun (WGS) entry which is preliminary data.</text>
</comment>
<name>A0ABQ2BY72_9FLAO</name>
<dbReference type="PANTHER" id="PTHR34978">
    <property type="entry name" value="POSSIBLE SENSOR-TRANSDUCER PROTEIN BLAR"/>
    <property type="match status" value="1"/>
</dbReference>
<dbReference type="InterPro" id="IPR037682">
    <property type="entry name" value="TonB_C"/>
</dbReference>
<dbReference type="Proteomes" id="UP000624701">
    <property type="component" value="Unassembled WGS sequence"/>
</dbReference>
<feature type="transmembrane region" description="Helical" evidence="1">
    <location>
        <begin position="251"/>
        <end position="269"/>
    </location>
</feature>
<dbReference type="Gene3D" id="3.30.1150.10">
    <property type="match status" value="1"/>
</dbReference>
<feature type="domain" description="Peptidase M56" evidence="3">
    <location>
        <begin position="139"/>
        <end position="242"/>
    </location>
</feature>
<evidence type="ECO:0000259" key="2">
    <source>
        <dbReference type="Pfam" id="PF03544"/>
    </source>
</evidence>
<dbReference type="InterPro" id="IPR008756">
    <property type="entry name" value="Peptidase_M56"/>
</dbReference>
<proteinExistence type="predicted"/>
<keyword evidence="1" id="KW-0812">Transmembrane</keyword>
<keyword evidence="1" id="KW-0472">Membrane</keyword>
<dbReference type="PANTHER" id="PTHR34978:SF3">
    <property type="entry name" value="SLR0241 PROTEIN"/>
    <property type="match status" value="1"/>
</dbReference>
<sequence>MFLKRETFFNYNRMYLLGTAILSFVLPFIKLDTIKAVVPEEFVVVLPEVIIGNSKQPRELDTQIALQTGVVLDEPTMPIWQIVFYSGAVLATLLFLFKFIKLYWLKSNNPKRWSGDILIVKLLQSNAAFSFFNTVFLGEKISEEEQPTILKHELVHIKQWHSVDLLLFEIIRIAFWFNPLVYMYQNRIRALHEYIADETAVRQNGKKNYYQQLLNQVFETNNISFTNTFYKKSLIKKRINMLRQSKSKQIALIKYSLLIPVIFSMLLYVSCEKGVSEINSEQTLDLEQYSYTLSLESRMDAETKKIHDNYENFLYNNKDYVSWAEINHESDEISYSVHHKDEKLPEEFTETEVGNKDGNTYKMYMNVKSPFDFFASKKKRVTEIEEIDPRGFDGKTEVPYAVIDKAPTYAQCSNLSDEKEKKRCTSQAIAKFVNKNFNIKLASSLQLEGRQRISVFFKINQEGDITEVKARAPHEELEEEAKRIINMLPKMIPGEHAGEAVTVPYSLPIVFQIQS</sequence>
<evidence type="ECO:0000313" key="4">
    <source>
        <dbReference type="EMBL" id="GGI55868.1"/>
    </source>
</evidence>
<feature type="domain" description="TonB C-terminal" evidence="2">
    <location>
        <begin position="452"/>
        <end position="512"/>
    </location>
</feature>
<dbReference type="CDD" id="cd07341">
    <property type="entry name" value="M56_BlaR1_MecR1_like"/>
    <property type="match status" value="1"/>
</dbReference>
<organism evidence="4 5">
    <name type="scientific">Winogradskyella haliclonae</name>
    <dbReference type="NCBI Taxonomy" id="2048558"/>
    <lineage>
        <taxon>Bacteria</taxon>
        <taxon>Pseudomonadati</taxon>
        <taxon>Bacteroidota</taxon>
        <taxon>Flavobacteriia</taxon>
        <taxon>Flavobacteriales</taxon>
        <taxon>Flavobacteriaceae</taxon>
        <taxon>Winogradskyella</taxon>
    </lineage>
</organism>
<keyword evidence="1" id="KW-1133">Transmembrane helix</keyword>
<gene>
    <name evidence="4" type="ORF">GCM10011444_01770</name>
</gene>
<dbReference type="Pfam" id="PF05569">
    <property type="entry name" value="Peptidase_M56"/>
    <property type="match status" value="1"/>
</dbReference>
<evidence type="ECO:0008006" key="6">
    <source>
        <dbReference type="Google" id="ProtNLM"/>
    </source>
</evidence>
<evidence type="ECO:0000256" key="1">
    <source>
        <dbReference type="SAM" id="Phobius"/>
    </source>
</evidence>
<keyword evidence="5" id="KW-1185">Reference proteome</keyword>